<feature type="domain" description="BHLH" evidence="6">
    <location>
        <begin position="805"/>
        <end position="854"/>
    </location>
</feature>
<feature type="compositionally biased region" description="Polar residues" evidence="5">
    <location>
        <begin position="779"/>
        <end position="790"/>
    </location>
</feature>
<dbReference type="GO" id="GO:0046983">
    <property type="term" value="F:protein dimerization activity"/>
    <property type="evidence" value="ECO:0007669"/>
    <property type="project" value="InterPro"/>
</dbReference>
<evidence type="ECO:0000256" key="1">
    <source>
        <dbReference type="ARBA" id="ARBA00004123"/>
    </source>
</evidence>
<dbReference type="PANTHER" id="PTHR46196:SF4">
    <property type="entry name" value="TRANSCRIPTION FACTOR LHW"/>
    <property type="match status" value="1"/>
</dbReference>
<organism evidence="7">
    <name type="scientific">Fagus sylvatica</name>
    <name type="common">Beechnut</name>
    <dbReference type="NCBI Taxonomy" id="28930"/>
    <lineage>
        <taxon>Eukaryota</taxon>
        <taxon>Viridiplantae</taxon>
        <taxon>Streptophyta</taxon>
        <taxon>Embryophyta</taxon>
        <taxon>Tracheophyta</taxon>
        <taxon>Spermatophyta</taxon>
        <taxon>Magnoliopsida</taxon>
        <taxon>eudicotyledons</taxon>
        <taxon>Gunneridae</taxon>
        <taxon>Pentapetalae</taxon>
        <taxon>rosids</taxon>
        <taxon>fabids</taxon>
        <taxon>Fagales</taxon>
        <taxon>Fagaceae</taxon>
        <taxon>Fagus</taxon>
    </lineage>
</organism>
<dbReference type="PROSITE" id="PS50888">
    <property type="entry name" value="BHLH"/>
    <property type="match status" value="1"/>
</dbReference>
<keyword evidence="4" id="KW-0539">Nucleus</keyword>
<protein>
    <recommendedName>
        <fullName evidence="6">BHLH domain-containing protein</fullName>
    </recommendedName>
</protein>
<dbReference type="InterPro" id="IPR025610">
    <property type="entry name" value="MYC/MYB_N"/>
</dbReference>
<feature type="region of interest" description="Disordered" evidence="5">
    <location>
        <begin position="779"/>
        <end position="820"/>
    </location>
</feature>
<dbReference type="InterPro" id="IPR043561">
    <property type="entry name" value="LHW-like"/>
</dbReference>
<reference evidence="7" key="1">
    <citation type="submission" date="2018-02" db="EMBL/GenBank/DDBJ databases">
        <authorList>
            <person name="Cohen D.B."/>
            <person name="Kent A.D."/>
        </authorList>
    </citation>
    <scope>NUCLEOTIDE SEQUENCE</scope>
</reference>
<dbReference type="InterPro" id="IPR011598">
    <property type="entry name" value="bHLH_dom"/>
</dbReference>
<dbReference type="PANTHER" id="PTHR46196">
    <property type="entry name" value="TRANSCRIPTION FACTOR BHLH155-LIKE ISOFORM X1-RELATED"/>
    <property type="match status" value="1"/>
</dbReference>
<gene>
    <name evidence="7" type="ORF">FSB_LOCUS22949</name>
</gene>
<dbReference type="CDD" id="cd18915">
    <property type="entry name" value="bHLH_AtLHW_like"/>
    <property type="match status" value="1"/>
</dbReference>
<dbReference type="Pfam" id="PF23176">
    <property type="entry name" value="bHLH_LHW"/>
    <property type="match status" value="1"/>
</dbReference>
<dbReference type="GO" id="GO:0005634">
    <property type="term" value="C:nucleus"/>
    <property type="evidence" value="ECO:0007669"/>
    <property type="project" value="UniProtKB-SubCell"/>
</dbReference>
<evidence type="ECO:0000256" key="2">
    <source>
        <dbReference type="ARBA" id="ARBA00023015"/>
    </source>
</evidence>
<evidence type="ECO:0000259" key="6">
    <source>
        <dbReference type="PROSITE" id="PS50888"/>
    </source>
</evidence>
<comment type="subcellular location">
    <subcellularLocation>
        <location evidence="1">Nucleus</location>
    </subcellularLocation>
</comment>
<evidence type="ECO:0000256" key="3">
    <source>
        <dbReference type="ARBA" id="ARBA00023163"/>
    </source>
</evidence>
<feature type="compositionally biased region" description="Basic and acidic residues" evidence="5">
    <location>
        <begin position="806"/>
        <end position="820"/>
    </location>
</feature>
<dbReference type="EMBL" id="OIVN01001535">
    <property type="protein sequence ID" value="SPC95067.1"/>
    <property type="molecule type" value="Genomic_DNA"/>
</dbReference>
<evidence type="ECO:0000256" key="5">
    <source>
        <dbReference type="SAM" id="MobiDB-lite"/>
    </source>
</evidence>
<dbReference type="GO" id="GO:0003700">
    <property type="term" value="F:DNA-binding transcription factor activity"/>
    <property type="evidence" value="ECO:0007669"/>
    <property type="project" value="InterPro"/>
</dbReference>
<keyword evidence="3" id="KW-0804">Transcription</keyword>
<keyword evidence="2" id="KW-0805">Transcription regulation</keyword>
<evidence type="ECO:0000256" key="4">
    <source>
        <dbReference type="ARBA" id="ARBA00023242"/>
    </source>
</evidence>
<accession>A0A2N9FWR8</accession>
<dbReference type="Pfam" id="PF14215">
    <property type="entry name" value="bHLH-MYC_N"/>
    <property type="match status" value="1"/>
</dbReference>
<dbReference type="AlphaFoldDB" id="A0A2N9FWR8"/>
<proteinExistence type="predicted"/>
<sequence length="1019" mass="110755">MAQIQGIFKLEACGIVEEEERRLEDEASGARIVPRELAQLAGGAGGAPKKEAMGYLLKEALKTLCGPNHWSYAVFWKIGCQNPRLLIWEDCHYEPTPCFAPCISGSETFGEWEGSWDSPEVRSSQLRSQAGDRVRSLINYMMMNNQVNVVGEGIVGRAAFTGNHQWILSNNYSGDAHPPEVLNEVHLQFSAGMQTVAVIPILAHGVVQLGSSLSIVEDMGFVNDLKSLILQLGCVSGALSSDNYAAKDSGEKSVVPVTFGVHVSMDPSGNYRGTNSSPLMADTRNHQSNFSQASRLVGQPSHSLVKEIQNNLWTASTYQTPNQTHTLPKTHGGLCQQKAIPMMKPNFSFNGRIENGAVGAEVIPPNPDAWLSQQTSSYASRTGFNCEPGFGQLVGSHSGQNLMDQHILLSAGVHDHVNKNLSASSSFKMSQMRTNGGLILDPHIDSSEGSKLHGGINSHLRPNPVPYSLRNSQRAAEINLSGTHLTGIELQYTDSSKVKGDPFHSLAEQLTTGDMLLGEVDQRLSSSVAKHNQIELAPRAQRMDTDLFQALEISYTQPDKPISSSEHIPGFVTDCQSGGGGNQTLLTNAKHEGACASPPSGDDLFDILGVDFKNKLFNDTWNNLLDNGSDANRQKNLGENSLALMSTQDLGSDFYSVSEGISESGILSGMNADHLLDAVVSRAHSASNQRSDDDVSCRTTLTKISSSSVPSSSPTYGRVSMSDHMQGEFFGHPKPLGKVGTVESSSLRSGCSKDDAGNCSQSTSICGSHISSWVEQGNNVKRDSSLSTAYSKRPDEINKSNRKRLKPGENPRPRPKDRQMIQDRVKELREIVPNGGKCSIDALLERTIKHMLFLQSVTKHADKLKQTGESKIVSKEGGLLLKDNFEGGATWAYEVGSQSMVCPIIVEDLNPPRQMLVEMLCEERGFFLEIAEIIRGLGLTILKGVMEARNDKIWARFAVEANRDITRMEIFMSLVRLLEQTVKGSATSANAIDNNNTMVHHSFPQAAPIPATGRPSSLQ</sequence>
<name>A0A2N9FWR8_FAGSY</name>
<evidence type="ECO:0000313" key="7">
    <source>
        <dbReference type="EMBL" id="SPC95067.1"/>
    </source>
</evidence>